<reference evidence="4 5" key="2">
    <citation type="submission" date="2019-10" db="EMBL/GenBank/DDBJ databases">
        <title>Genome Sequences from Six Type Strain Members of the Archaeal Family Sulfolobaceae: Acidianus ambivalens, Acidianus infernus, Metallosphaera prunae, Stygiolobus azoricus, Sulfolobus metallicus, and Sulfurisphaera ohwakuensis.</title>
        <authorList>
            <person name="Counts J.A."/>
            <person name="Kelly R.M."/>
        </authorList>
    </citation>
    <scope>NUCLEOTIDE SEQUENCE [LARGE SCALE GENOMIC DNA]</scope>
    <source>
        <strain evidence="4 5">LEI 10</strain>
    </source>
</reference>
<dbReference type="SUPFAM" id="SSF52540">
    <property type="entry name" value="P-loop containing nucleoside triphosphate hydrolases"/>
    <property type="match status" value="1"/>
</dbReference>
<dbReference type="PANTHER" id="PTHR33295">
    <property type="entry name" value="ATPASE"/>
    <property type="match status" value="1"/>
</dbReference>
<evidence type="ECO:0000313" key="5">
    <source>
        <dbReference type="Proteomes" id="UP000426328"/>
    </source>
</evidence>
<dbReference type="Proteomes" id="UP000474054">
    <property type="component" value="Unassembled WGS sequence"/>
</dbReference>
<dbReference type="InterPro" id="IPR027417">
    <property type="entry name" value="P-loop_NTPase"/>
</dbReference>
<dbReference type="EMBL" id="WHYS01000004">
    <property type="protein sequence ID" value="MQL56470.1"/>
    <property type="molecule type" value="Genomic_DNA"/>
</dbReference>
<feature type="domain" description="AAA" evidence="1">
    <location>
        <begin position="42"/>
        <end position="162"/>
    </location>
</feature>
<proteinExistence type="predicted"/>
<organism evidence="4 5">
    <name type="scientific">Acidianus ambivalens</name>
    <name type="common">Desulfurolobus ambivalens</name>
    <dbReference type="NCBI Taxonomy" id="2283"/>
    <lineage>
        <taxon>Archaea</taxon>
        <taxon>Thermoproteota</taxon>
        <taxon>Thermoprotei</taxon>
        <taxon>Sulfolobales</taxon>
        <taxon>Sulfolobaceae</taxon>
        <taxon>Acidianus</taxon>
    </lineage>
</organism>
<accession>A0A650CTI6</accession>
<reference evidence="3 6" key="1">
    <citation type="submission" date="2019-10" db="EMBL/GenBank/DDBJ databases">
        <title>Comparative genomics of sulfur disproportionating microorganisms.</title>
        <authorList>
            <person name="Ward L.M."/>
            <person name="Bertran E."/>
            <person name="Johnston D."/>
        </authorList>
    </citation>
    <scope>NUCLEOTIDE SEQUENCE [LARGE SCALE GENOMIC DNA]</scope>
    <source>
        <strain evidence="3 6">DSM 3772</strain>
    </source>
</reference>
<evidence type="ECO:0000313" key="4">
    <source>
        <dbReference type="EMBL" id="QGR21103.1"/>
    </source>
</evidence>
<dbReference type="AlphaFoldDB" id="A0A650CTI6"/>
<dbReference type="GeneID" id="42778674"/>
<protein>
    <submittedName>
        <fullName evidence="4">AAA family ATPase</fullName>
    </submittedName>
</protein>
<sequence>MNVEEIKSIIKEQREDAENLISRAIPRDVPKEELLTNLSIPNVLAILGVRRSGKSTLSLLLLRDKNFAYVDFDDERLRNLKSDELHMVEQAIYELYGNVDYILFDEIQNIQGWEPFVSRLRKTKRIILTGSNSKLLSGELATSLTGRHVDFTLFPFSFKEFLRFKGVNYSEPLTTRERAEIKNYLREYMSIGGFPEALLLNSRQIVNSIYNDILFKDVVQRLKIKRISKFKDFSSAIISLYSSEVSLNRIARMLRIDYKTVDEWFYGLTSSYLIYSVERYTGKLSRIAENKKVYVVDMGIIQEVSIKKDMGRLMENLVAIHLLRKNQNKGVYFVKGEDYEVDFLDEKNGELIQVTYDEEGIKERELSALTKASSSLGFKPKIVTWDMEEIMDYNGKKIELEPLWKFLLR</sequence>
<dbReference type="KEGG" id="aamb:D1866_03025"/>
<evidence type="ECO:0000259" key="2">
    <source>
        <dbReference type="Pfam" id="PF13635"/>
    </source>
</evidence>
<name>A0A650CTI6_ACIAM</name>
<dbReference type="PANTHER" id="PTHR33295:SF19">
    <property type="entry name" value="ARCHAEAL ATPASE"/>
    <property type="match status" value="1"/>
</dbReference>
<dbReference type="InterPro" id="IPR041682">
    <property type="entry name" value="AAA_14"/>
</dbReference>
<gene>
    <name evidence="4" type="ORF">D1866_03025</name>
    <name evidence="3" type="ORF">GFB69_12370</name>
</gene>
<evidence type="ECO:0000313" key="3">
    <source>
        <dbReference type="EMBL" id="MQL56470.1"/>
    </source>
</evidence>
<dbReference type="RefSeq" id="WP_155861031.1">
    <property type="nucleotide sequence ID" value="NZ_CP045482.1"/>
</dbReference>
<dbReference type="Pfam" id="PF13635">
    <property type="entry name" value="DUF4143"/>
    <property type="match status" value="1"/>
</dbReference>
<dbReference type="Proteomes" id="UP000426328">
    <property type="component" value="Chromosome"/>
</dbReference>
<feature type="domain" description="DUF4143" evidence="2">
    <location>
        <begin position="216"/>
        <end position="353"/>
    </location>
</feature>
<keyword evidence="5" id="KW-1185">Reference proteome</keyword>
<dbReference type="EMBL" id="CP045482">
    <property type="protein sequence ID" value="QGR21103.1"/>
    <property type="molecule type" value="Genomic_DNA"/>
</dbReference>
<evidence type="ECO:0000313" key="6">
    <source>
        <dbReference type="Proteomes" id="UP000474054"/>
    </source>
</evidence>
<evidence type="ECO:0000259" key="1">
    <source>
        <dbReference type="Pfam" id="PF13173"/>
    </source>
</evidence>
<dbReference type="Pfam" id="PF13173">
    <property type="entry name" value="AAA_14"/>
    <property type="match status" value="1"/>
</dbReference>
<dbReference type="InterPro" id="IPR025420">
    <property type="entry name" value="DUF4143"/>
</dbReference>